<reference evidence="4" key="1">
    <citation type="journal article" date="2021" name="Genome Biol. Evol.">
        <title>The assembled and annotated genome of the fairy-ring fungus Marasmius oreades.</title>
        <authorList>
            <person name="Hiltunen M."/>
            <person name="Ament-Velasquez S.L."/>
            <person name="Johannesson H."/>
        </authorList>
    </citation>
    <scope>NUCLEOTIDE SEQUENCE</scope>
    <source>
        <strain evidence="4">03SP1</strain>
    </source>
</reference>
<protein>
    <submittedName>
        <fullName evidence="4">Uncharacterized protein</fullName>
    </submittedName>
</protein>
<gene>
    <name evidence="4" type="ORF">E1B28_009008</name>
</gene>
<keyword evidence="1" id="KW-0175">Coiled coil</keyword>
<dbReference type="GeneID" id="66078084"/>
<keyword evidence="5" id="KW-1185">Reference proteome</keyword>
<evidence type="ECO:0000256" key="2">
    <source>
        <dbReference type="SAM" id="MobiDB-lite"/>
    </source>
</evidence>
<dbReference type="OrthoDB" id="3366659at2759"/>
<feature type="transmembrane region" description="Helical" evidence="3">
    <location>
        <begin position="38"/>
        <end position="59"/>
    </location>
</feature>
<dbReference type="RefSeq" id="XP_043009144.1">
    <property type="nucleotide sequence ID" value="XM_043153859.1"/>
</dbReference>
<evidence type="ECO:0000313" key="5">
    <source>
        <dbReference type="Proteomes" id="UP001049176"/>
    </source>
</evidence>
<dbReference type="PANTHER" id="PTHR41390">
    <property type="entry name" value="CHROMOSOME 7, WHOLE GENOME SHOTGUN SEQUENCE"/>
    <property type="match status" value="1"/>
</dbReference>
<dbReference type="AlphaFoldDB" id="A0A9P7UUV4"/>
<keyword evidence="3" id="KW-0812">Transmembrane</keyword>
<organism evidence="4 5">
    <name type="scientific">Marasmius oreades</name>
    <name type="common">fairy-ring Marasmius</name>
    <dbReference type="NCBI Taxonomy" id="181124"/>
    <lineage>
        <taxon>Eukaryota</taxon>
        <taxon>Fungi</taxon>
        <taxon>Dikarya</taxon>
        <taxon>Basidiomycota</taxon>
        <taxon>Agaricomycotina</taxon>
        <taxon>Agaricomycetes</taxon>
        <taxon>Agaricomycetidae</taxon>
        <taxon>Agaricales</taxon>
        <taxon>Marasmiineae</taxon>
        <taxon>Marasmiaceae</taxon>
        <taxon>Marasmius</taxon>
    </lineage>
</organism>
<dbReference type="KEGG" id="more:E1B28_009008"/>
<evidence type="ECO:0000256" key="3">
    <source>
        <dbReference type="SAM" id="Phobius"/>
    </source>
</evidence>
<dbReference type="EMBL" id="CM032185">
    <property type="protein sequence ID" value="KAG7092674.1"/>
    <property type="molecule type" value="Genomic_DNA"/>
</dbReference>
<accession>A0A9P7UUV4</accession>
<keyword evidence="3" id="KW-1133">Transmembrane helix</keyword>
<dbReference type="PANTHER" id="PTHR41390:SF1">
    <property type="entry name" value="NADH-UBIQUINONE OXIDOREDUCTASE 213 KDA SUBUNIT"/>
    <property type="match status" value="1"/>
</dbReference>
<feature type="transmembrane region" description="Helical" evidence="3">
    <location>
        <begin position="118"/>
        <end position="137"/>
    </location>
</feature>
<evidence type="ECO:0000256" key="1">
    <source>
        <dbReference type="SAM" id="Coils"/>
    </source>
</evidence>
<name>A0A9P7UUV4_9AGAR</name>
<feature type="transmembrane region" description="Helical" evidence="3">
    <location>
        <begin position="12"/>
        <end position="31"/>
    </location>
</feature>
<proteinExistence type="predicted"/>
<feature type="region of interest" description="Disordered" evidence="2">
    <location>
        <begin position="158"/>
        <end position="183"/>
    </location>
</feature>
<sequence length="237" mass="25445">MQNSTPRSTTVLYGTLAISTISAFGTGLHSIIKRKPNYGALSAGAAVNGGITAATFFGIREYAVSPIISKVVDADHTNKSYTLPSTLFELRTEKLLDSGLSGFVTGGMIRSLTSGLRVAFPAALTMGTACTGLQFLFNQLKISRLRYLSAPLTLSDDAEATPSTLPTSSPPASPTHTSFNESEPNWTTSLLKFIGVKPLADEEYLSKLRSQREAYLKRIAELESQIDDAKTRENGSD</sequence>
<evidence type="ECO:0000313" key="4">
    <source>
        <dbReference type="EMBL" id="KAG7092674.1"/>
    </source>
</evidence>
<comment type="caution">
    <text evidence="4">The sequence shown here is derived from an EMBL/GenBank/DDBJ whole genome shotgun (WGS) entry which is preliminary data.</text>
</comment>
<feature type="coiled-coil region" evidence="1">
    <location>
        <begin position="205"/>
        <end position="232"/>
    </location>
</feature>
<dbReference type="Proteomes" id="UP001049176">
    <property type="component" value="Chromosome 5"/>
</dbReference>
<keyword evidence="3" id="KW-0472">Membrane</keyword>